<protein>
    <submittedName>
        <fullName evidence="1 2">Uncharacterized protein</fullName>
    </submittedName>
</protein>
<keyword evidence="3" id="KW-1185">Reference proteome</keyword>
<reference evidence="2" key="3">
    <citation type="submission" date="2020-12" db="UniProtKB">
        <authorList>
            <consortium name="EnsemblPlants"/>
        </authorList>
    </citation>
    <scope>IDENTIFICATION</scope>
</reference>
<evidence type="ECO:0000313" key="1">
    <source>
        <dbReference type="EMBL" id="PNR45426.1"/>
    </source>
</evidence>
<dbReference type="EnsemblPlants" id="Pp3c11_18326V3.1">
    <property type="protein sequence ID" value="PAC:32956274.CDS.1"/>
    <property type="gene ID" value="Pp3c11_18326"/>
</dbReference>
<accession>A0A2K1JV81</accession>
<organism evidence="1">
    <name type="scientific">Physcomitrium patens</name>
    <name type="common">Spreading-leaved earth moss</name>
    <name type="synonym">Physcomitrella patens</name>
    <dbReference type="NCBI Taxonomy" id="3218"/>
    <lineage>
        <taxon>Eukaryota</taxon>
        <taxon>Viridiplantae</taxon>
        <taxon>Streptophyta</taxon>
        <taxon>Embryophyta</taxon>
        <taxon>Bryophyta</taxon>
        <taxon>Bryophytina</taxon>
        <taxon>Bryopsida</taxon>
        <taxon>Funariidae</taxon>
        <taxon>Funariales</taxon>
        <taxon>Funariaceae</taxon>
        <taxon>Physcomitrium</taxon>
    </lineage>
</organism>
<sequence>MKKLLTNATNSRFCRVPLIRFFTSTLLRLQIRPLFALWDDVVTLVGRKESVKHFRSAQKLARNYSWMFSEMERKKIPTIETSHLGSSDMRRSSELLHSAAFWVTLG</sequence>
<dbReference type="InParanoid" id="A0A2K1JV81"/>
<reference evidence="1 3" key="1">
    <citation type="journal article" date="2008" name="Science">
        <title>The Physcomitrella genome reveals evolutionary insights into the conquest of land by plants.</title>
        <authorList>
            <person name="Rensing S."/>
            <person name="Lang D."/>
            <person name="Zimmer A."/>
            <person name="Terry A."/>
            <person name="Salamov A."/>
            <person name="Shapiro H."/>
            <person name="Nishiyama T."/>
            <person name="Perroud P.-F."/>
            <person name="Lindquist E."/>
            <person name="Kamisugi Y."/>
            <person name="Tanahashi T."/>
            <person name="Sakakibara K."/>
            <person name="Fujita T."/>
            <person name="Oishi K."/>
            <person name="Shin-I T."/>
            <person name="Kuroki Y."/>
            <person name="Toyoda A."/>
            <person name="Suzuki Y."/>
            <person name="Hashimoto A."/>
            <person name="Yamaguchi K."/>
            <person name="Sugano A."/>
            <person name="Kohara Y."/>
            <person name="Fujiyama A."/>
            <person name="Anterola A."/>
            <person name="Aoki S."/>
            <person name="Ashton N."/>
            <person name="Barbazuk W.B."/>
            <person name="Barker E."/>
            <person name="Bennetzen J."/>
            <person name="Bezanilla M."/>
            <person name="Blankenship R."/>
            <person name="Cho S.H."/>
            <person name="Dutcher S."/>
            <person name="Estelle M."/>
            <person name="Fawcett J.A."/>
            <person name="Gundlach H."/>
            <person name="Hanada K."/>
            <person name="Heyl A."/>
            <person name="Hicks K.A."/>
            <person name="Hugh J."/>
            <person name="Lohr M."/>
            <person name="Mayer K."/>
            <person name="Melkozernov A."/>
            <person name="Murata T."/>
            <person name="Nelson D."/>
            <person name="Pils B."/>
            <person name="Prigge M."/>
            <person name="Reiss B."/>
            <person name="Renner T."/>
            <person name="Rombauts S."/>
            <person name="Rushton P."/>
            <person name="Sanderfoot A."/>
            <person name="Schween G."/>
            <person name="Shiu S.-H."/>
            <person name="Stueber K."/>
            <person name="Theodoulou F.L."/>
            <person name="Tu H."/>
            <person name="Van de Peer Y."/>
            <person name="Verrier P.J."/>
            <person name="Waters E."/>
            <person name="Wood A."/>
            <person name="Yang L."/>
            <person name="Cove D."/>
            <person name="Cuming A."/>
            <person name="Hasebe M."/>
            <person name="Lucas S."/>
            <person name="Mishler D.B."/>
            <person name="Reski R."/>
            <person name="Grigoriev I."/>
            <person name="Quatrano R.S."/>
            <person name="Boore J.L."/>
        </authorList>
    </citation>
    <scope>NUCLEOTIDE SEQUENCE [LARGE SCALE GENOMIC DNA]</scope>
    <source>
        <strain evidence="2 3">cv. Gransden 2004</strain>
    </source>
</reference>
<dbReference type="AlphaFoldDB" id="A0A2K1JV81"/>
<dbReference type="EMBL" id="ABEU02000011">
    <property type="protein sequence ID" value="PNR45426.1"/>
    <property type="molecule type" value="Genomic_DNA"/>
</dbReference>
<reference evidence="1 3" key="2">
    <citation type="journal article" date="2018" name="Plant J.">
        <title>The Physcomitrella patens chromosome-scale assembly reveals moss genome structure and evolution.</title>
        <authorList>
            <person name="Lang D."/>
            <person name="Ullrich K.K."/>
            <person name="Murat F."/>
            <person name="Fuchs J."/>
            <person name="Jenkins J."/>
            <person name="Haas F.B."/>
            <person name="Piednoel M."/>
            <person name="Gundlach H."/>
            <person name="Van Bel M."/>
            <person name="Meyberg R."/>
            <person name="Vives C."/>
            <person name="Morata J."/>
            <person name="Symeonidi A."/>
            <person name="Hiss M."/>
            <person name="Muchero W."/>
            <person name="Kamisugi Y."/>
            <person name="Saleh O."/>
            <person name="Blanc G."/>
            <person name="Decker E.L."/>
            <person name="van Gessel N."/>
            <person name="Grimwood J."/>
            <person name="Hayes R.D."/>
            <person name="Graham S.W."/>
            <person name="Gunter L.E."/>
            <person name="McDaniel S.F."/>
            <person name="Hoernstein S.N.W."/>
            <person name="Larsson A."/>
            <person name="Li F.W."/>
            <person name="Perroud P.F."/>
            <person name="Phillips J."/>
            <person name="Ranjan P."/>
            <person name="Rokshar D.S."/>
            <person name="Rothfels C.J."/>
            <person name="Schneider L."/>
            <person name="Shu S."/>
            <person name="Stevenson D.W."/>
            <person name="Thummler F."/>
            <person name="Tillich M."/>
            <person name="Villarreal Aguilar J.C."/>
            <person name="Widiez T."/>
            <person name="Wong G.K."/>
            <person name="Wymore A."/>
            <person name="Zhang Y."/>
            <person name="Zimmer A.D."/>
            <person name="Quatrano R.S."/>
            <person name="Mayer K.F.X."/>
            <person name="Goodstein D."/>
            <person name="Casacuberta J.M."/>
            <person name="Vandepoele K."/>
            <person name="Reski R."/>
            <person name="Cuming A.C."/>
            <person name="Tuskan G.A."/>
            <person name="Maumus F."/>
            <person name="Salse J."/>
            <person name="Schmutz J."/>
            <person name="Rensing S.A."/>
        </authorList>
    </citation>
    <scope>NUCLEOTIDE SEQUENCE [LARGE SCALE GENOMIC DNA]</scope>
    <source>
        <strain evidence="2 3">cv. Gransden 2004</strain>
    </source>
</reference>
<dbReference type="Gramene" id="Pp3c11_18326V3.1">
    <property type="protein sequence ID" value="PAC:32956274.CDS.1"/>
    <property type="gene ID" value="Pp3c11_18326"/>
</dbReference>
<evidence type="ECO:0000313" key="2">
    <source>
        <dbReference type="EnsemblPlants" id="PAC:32956274.CDS.1"/>
    </source>
</evidence>
<dbReference type="Proteomes" id="UP000006727">
    <property type="component" value="Chromosome 11"/>
</dbReference>
<gene>
    <name evidence="1" type="ORF">PHYPA_015197</name>
</gene>
<proteinExistence type="predicted"/>
<name>A0A2K1JV81_PHYPA</name>
<evidence type="ECO:0000313" key="3">
    <source>
        <dbReference type="Proteomes" id="UP000006727"/>
    </source>
</evidence>